<feature type="compositionally biased region" description="Gly residues" evidence="6">
    <location>
        <begin position="89"/>
        <end position="98"/>
    </location>
</feature>
<dbReference type="EnsemblPlants" id="ONIVA09G00600.1">
    <property type="protein sequence ID" value="ONIVA09G00600.1"/>
    <property type="gene ID" value="ONIVA09G00600"/>
</dbReference>
<comment type="catalytic activity">
    <reaction evidence="4">
        <text>L-threonyl-[protein] + ATP = O-phospho-L-threonyl-[protein] + ADP + H(+)</text>
        <dbReference type="Rhea" id="RHEA:46608"/>
        <dbReference type="Rhea" id="RHEA-COMP:11060"/>
        <dbReference type="Rhea" id="RHEA-COMP:11605"/>
        <dbReference type="ChEBI" id="CHEBI:15378"/>
        <dbReference type="ChEBI" id="CHEBI:30013"/>
        <dbReference type="ChEBI" id="CHEBI:30616"/>
        <dbReference type="ChEBI" id="CHEBI:61977"/>
        <dbReference type="ChEBI" id="CHEBI:456216"/>
        <dbReference type="EC" id="2.7.11.1"/>
    </reaction>
</comment>
<feature type="compositionally biased region" description="Basic residues" evidence="6">
    <location>
        <begin position="368"/>
        <end position="377"/>
    </location>
</feature>
<evidence type="ECO:0000256" key="1">
    <source>
        <dbReference type="ARBA" id="ARBA00004479"/>
    </source>
</evidence>
<name>A0A0E0IG68_ORYNI</name>
<organism evidence="8">
    <name type="scientific">Oryza nivara</name>
    <name type="common">Indian wild rice</name>
    <name type="synonym">Oryza sativa f. spontanea</name>
    <dbReference type="NCBI Taxonomy" id="4536"/>
    <lineage>
        <taxon>Eukaryota</taxon>
        <taxon>Viridiplantae</taxon>
        <taxon>Streptophyta</taxon>
        <taxon>Embryophyta</taxon>
        <taxon>Tracheophyta</taxon>
        <taxon>Spermatophyta</taxon>
        <taxon>Magnoliopsida</taxon>
        <taxon>Liliopsida</taxon>
        <taxon>Poales</taxon>
        <taxon>Poaceae</taxon>
        <taxon>BOP clade</taxon>
        <taxon>Oryzoideae</taxon>
        <taxon>Oryzeae</taxon>
        <taxon>Oryzinae</taxon>
        <taxon>Oryza</taxon>
    </lineage>
</organism>
<dbReference type="Gene3D" id="2.90.10.10">
    <property type="entry name" value="Bulb-type lectin domain"/>
    <property type="match status" value="1"/>
</dbReference>
<dbReference type="InterPro" id="IPR001480">
    <property type="entry name" value="Bulb-type_lectin_dom"/>
</dbReference>
<feature type="region of interest" description="Disordered" evidence="6">
    <location>
        <begin position="324"/>
        <end position="382"/>
    </location>
</feature>
<sequence>MAKFPNYPNLESFWLLLPKMLDGQLEKNKLKNTSLEYEFSLFRATLSPSVGRAVVLHPPGAAVIRPPLLAPATSSPVRRCHRCTRWRAGGEGSSGGGQRVSSSGSGGRQRASSSVVWVADQSAPIADHPSSPASMLAIASDGNLVLSDGATGHALWSTNVTAGVNSSASGGGGGAMAVLANSSNLVLRLPDGTALWETFEHPSNTFLPGMKIGVIYRTRGGVRLGTTDLSLGKFSFGGDPDQPLQVVIWKGSRVSWRTNPWEGYMVDSNYQKGGKSDELVGIGKDELAGGQTHGGGGARWCGEDELAGVGEDELASSLIERKRKEEFPKRNRSSKIQSCRRFGLSSPPPRCRPGSRSSGSSPTTLLRRSVRRRHRRSPPTSSLRRLAVRPFSTLPSTRHRSLSLPSSSPAFLAANTAPSSPLSFLLSTSAAGHDLSRVWGFN</sequence>
<dbReference type="InterPro" id="IPR036426">
    <property type="entry name" value="Bulb-type_lectin_dom_sf"/>
</dbReference>
<keyword evidence="9" id="KW-1185">Reference proteome</keyword>
<dbReference type="EC" id="2.7.11.1" evidence="2"/>
<dbReference type="PROSITE" id="PS50927">
    <property type="entry name" value="BULB_LECTIN"/>
    <property type="match status" value="1"/>
</dbReference>
<feature type="region of interest" description="Disordered" evidence="6">
    <location>
        <begin position="86"/>
        <end position="113"/>
    </location>
</feature>
<comment type="subcellular location">
    <subcellularLocation>
        <location evidence="1">Membrane</location>
        <topology evidence="1">Single-pass type I membrane protein</topology>
    </subcellularLocation>
</comment>
<dbReference type="Proteomes" id="UP000006591">
    <property type="component" value="Chromosome 9"/>
</dbReference>
<accession>A0A0E0IG68</accession>
<evidence type="ECO:0000256" key="6">
    <source>
        <dbReference type="SAM" id="MobiDB-lite"/>
    </source>
</evidence>
<evidence type="ECO:0000256" key="5">
    <source>
        <dbReference type="ARBA" id="ARBA00048679"/>
    </source>
</evidence>
<dbReference type="Pfam" id="PF01453">
    <property type="entry name" value="B_lectin"/>
    <property type="match status" value="1"/>
</dbReference>
<evidence type="ECO:0000256" key="2">
    <source>
        <dbReference type="ARBA" id="ARBA00012513"/>
    </source>
</evidence>
<dbReference type="SMART" id="SM00108">
    <property type="entry name" value="B_lectin"/>
    <property type="match status" value="1"/>
</dbReference>
<evidence type="ECO:0000256" key="3">
    <source>
        <dbReference type="ARBA" id="ARBA00023170"/>
    </source>
</evidence>
<dbReference type="Gramene" id="ONIVA09G00600.1">
    <property type="protein sequence ID" value="ONIVA09G00600.1"/>
    <property type="gene ID" value="ONIVA09G00600"/>
</dbReference>
<protein>
    <recommendedName>
        <fullName evidence="2">non-specific serine/threonine protein kinase</fullName>
        <ecNumber evidence="2">2.7.11.1</ecNumber>
    </recommendedName>
</protein>
<dbReference type="AlphaFoldDB" id="A0A0E0IG68"/>
<comment type="catalytic activity">
    <reaction evidence="5">
        <text>L-seryl-[protein] + ATP = O-phospho-L-seryl-[protein] + ADP + H(+)</text>
        <dbReference type="Rhea" id="RHEA:17989"/>
        <dbReference type="Rhea" id="RHEA-COMP:9863"/>
        <dbReference type="Rhea" id="RHEA-COMP:11604"/>
        <dbReference type="ChEBI" id="CHEBI:15378"/>
        <dbReference type="ChEBI" id="CHEBI:29999"/>
        <dbReference type="ChEBI" id="CHEBI:30616"/>
        <dbReference type="ChEBI" id="CHEBI:83421"/>
        <dbReference type="ChEBI" id="CHEBI:456216"/>
        <dbReference type="EC" id="2.7.11.1"/>
    </reaction>
</comment>
<dbReference type="GO" id="GO:0016020">
    <property type="term" value="C:membrane"/>
    <property type="evidence" value="ECO:0007669"/>
    <property type="project" value="UniProtKB-SubCell"/>
</dbReference>
<reference evidence="8" key="1">
    <citation type="submission" date="2015-04" db="UniProtKB">
        <authorList>
            <consortium name="EnsemblPlants"/>
        </authorList>
    </citation>
    <scope>IDENTIFICATION</scope>
    <source>
        <strain evidence="8">SL10</strain>
    </source>
</reference>
<feature type="compositionally biased region" description="Low complexity" evidence="6">
    <location>
        <begin position="99"/>
        <end position="113"/>
    </location>
</feature>
<proteinExistence type="predicted"/>
<dbReference type="PANTHER" id="PTHR32444:SF106">
    <property type="entry name" value="OS09G0111950 PROTEIN"/>
    <property type="match status" value="1"/>
</dbReference>
<reference evidence="8" key="2">
    <citation type="submission" date="2018-04" db="EMBL/GenBank/DDBJ databases">
        <title>OnivRS2 (Oryza nivara Reference Sequence Version 2).</title>
        <authorList>
            <person name="Zhang J."/>
            <person name="Kudrna D."/>
            <person name="Lee S."/>
            <person name="Talag J."/>
            <person name="Rajasekar S."/>
            <person name="Welchert J."/>
            <person name="Hsing Y.-I."/>
            <person name="Wing R.A."/>
        </authorList>
    </citation>
    <scope>NUCLEOTIDE SEQUENCE [LARGE SCALE GENOMIC DNA]</scope>
    <source>
        <strain evidence="8">SL10</strain>
    </source>
</reference>
<dbReference type="STRING" id="4536.A0A0E0IG68"/>
<dbReference type="GO" id="GO:0004674">
    <property type="term" value="F:protein serine/threonine kinase activity"/>
    <property type="evidence" value="ECO:0007669"/>
    <property type="project" value="UniProtKB-EC"/>
</dbReference>
<evidence type="ECO:0000313" key="9">
    <source>
        <dbReference type="Proteomes" id="UP000006591"/>
    </source>
</evidence>
<feature type="compositionally biased region" description="Low complexity" evidence="6">
    <location>
        <begin position="352"/>
        <end position="367"/>
    </location>
</feature>
<keyword evidence="3" id="KW-0675">Receptor</keyword>
<dbReference type="PANTHER" id="PTHR32444">
    <property type="entry name" value="BULB-TYPE LECTIN DOMAIN-CONTAINING PROTEIN"/>
    <property type="match status" value="1"/>
</dbReference>
<dbReference type="SUPFAM" id="SSF51110">
    <property type="entry name" value="alpha-D-mannose-specific plant lectins"/>
    <property type="match status" value="1"/>
</dbReference>
<evidence type="ECO:0000259" key="7">
    <source>
        <dbReference type="PROSITE" id="PS50927"/>
    </source>
</evidence>
<evidence type="ECO:0000256" key="4">
    <source>
        <dbReference type="ARBA" id="ARBA00047899"/>
    </source>
</evidence>
<evidence type="ECO:0000313" key="8">
    <source>
        <dbReference type="EnsemblPlants" id="ONIVA09G00600.1"/>
    </source>
</evidence>
<feature type="domain" description="Bulb-type lectin" evidence="7">
    <location>
        <begin position="47"/>
        <end position="200"/>
    </location>
</feature>
<dbReference type="GO" id="GO:0051707">
    <property type="term" value="P:response to other organism"/>
    <property type="evidence" value="ECO:0007669"/>
    <property type="project" value="UniProtKB-ARBA"/>
</dbReference>